<organism evidence="1 2">
    <name type="scientific">Vaccinium darrowii</name>
    <dbReference type="NCBI Taxonomy" id="229202"/>
    <lineage>
        <taxon>Eukaryota</taxon>
        <taxon>Viridiplantae</taxon>
        <taxon>Streptophyta</taxon>
        <taxon>Embryophyta</taxon>
        <taxon>Tracheophyta</taxon>
        <taxon>Spermatophyta</taxon>
        <taxon>Magnoliopsida</taxon>
        <taxon>eudicotyledons</taxon>
        <taxon>Gunneridae</taxon>
        <taxon>Pentapetalae</taxon>
        <taxon>asterids</taxon>
        <taxon>Ericales</taxon>
        <taxon>Ericaceae</taxon>
        <taxon>Vaccinioideae</taxon>
        <taxon>Vaccinieae</taxon>
        <taxon>Vaccinium</taxon>
    </lineage>
</organism>
<accession>A0ACB7X230</accession>
<proteinExistence type="predicted"/>
<evidence type="ECO:0000313" key="2">
    <source>
        <dbReference type="Proteomes" id="UP000828048"/>
    </source>
</evidence>
<gene>
    <name evidence="1" type="ORF">Vadar_018750</name>
</gene>
<protein>
    <submittedName>
        <fullName evidence="1">Uncharacterized protein</fullName>
    </submittedName>
</protein>
<keyword evidence="2" id="KW-1185">Reference proteome</keyword>
<comment type="caution">
    <text evidence="1">The sequence shown here is derived from an EMBL/GenBank/DDBJ whole genome shotgun (WGS) entry which is preliminary data.</text>
</comment>
<dbReference type="Proteomes" id="UP000828048">
    <property type="component" value="Chromosome 2"/>
</dbReference>
<reference evidence="1 2" key="1">
    <citation type="journal article" date="2021" name="Hortic Res">
        <title>High-quality reference genome and annotation aids understanding of berry development for evergreen blueberry (Vaccinium darrowii).</title>
        <authorList>
            <person name="Yu J."/>
            <person name="Hulse-Kemp A.M."/>
            <person name="Babiker E."/>
            <person name="Staton M."/>
        </authorList>
    </citation>
    <scope>NUCLEOTIDE SEQUENCE [LARGE SCALE GENOMIC DNA]</scope>
    <source>
        <strain evidence="2">cv. NJ 8807/NJ 8810</strain>
        <tissue evidence="1">Young leaf</tissue>
    </source>
</reference>
<evidence type="ECO:0000313" key="1">
    <source>
        <dbReference type="EMBL" id="KAH7834701.1"/>
    </source>
</evidence>
<sequence length="106" mass="11458">MFTQRVSMGSVDGNGEPAVEESGERGSGSAVVAATVAVVCPLLVLNFEMAQATEARTYKVGGAKGWTFHDVGWGKGVVFRVGDIFRYSCSMLFSREQLVFEPLDFN</sequence>
<name>A0ACB7X230_9ERIC</name>
<dbReference type="EMBL" id="CM037152">
    <property type="protein sequence ID" value="KAH7834701.1"/>
    <property type="molecule type" value="Genomic_DNA"/>
</dbReference>